<dbReference type="CDD" id="cd00064">
    <property type="entry name" value="FU"/>
    <property type="match status" value="1"/>
</dbReference>
<feature type="transmembrane region" description="Helical" evidence="2">
    <location>
        <begin position="1745"/>
        <end position="1766"/>
    </location>
</feature>
<dbReference type="Proteomes" id="UP001295684">
    <property type="component" value="Unassembled WGS sequence"/>
</dbReference>
<comment type="caution">
    <text evidence="3">The sequence shown here is derived from an EMBL/GenBank/DDBJ whole genome shotgun (WGS) entry which is preliminary data.</text>
</comment>
<evidence type="ECO:0000256" key="1">
    <source>
        <dbReference type="SAM" id="MobiDB-lite"/>
    </source>
</evidence>
<sequence>MENFLVEKDMQNSWMRAFQKLCSYREALFIYKILQWIIGLLKSYQTTSDKISKFRTKFFIFLLFINIFMKICSCETLCNSGMFNELDHCFSCHVSCKECDQYGECTTCNEGFTYNPSSKLCDYQNCADGEFYSLPLQKCSSCEESCHSSCAYQYHCFECSNDEFLNLDDMNCVTECNPDTQIEIVDPQLQDIPVCRSFDYYVNPNSHSLVEVGTRLHPYKDLDSAFVEILNFHSDQERNITVYVMESTTVFGVSPIYISNITHVQVESYTDTKIRRDPARLVGVTNSSKLIRSNFPTKFKILANQSVLLAEKIFDVEEFDSDDRKELLLNNAIFRPFHAGFVLNNFRLRTDYDDPSTSHAIVDPVNIDTKIVGFTNCDLRIQGTVFRAITQVLNFRMENILLETQFLYRFILMNLRCAPDGSDLGTQFYWKNITVINSGERPSYLHIQESFIRAYLPSNAHIEDCMFDTYQGYSNTLVPYVFYINQKNCTPINEAKWNFTNVHLDTRRFENGRNSSFANSNHFSLVRGTENSNHVDLYIYNFSSSNTISFTTMASFNCWLCNNITLYMKDIAFKNVEGYVMNLETEYTFINNISFTNVNSDIFYLMHMSSDNSIQIDGLTLDNVTDVGSSKLSLILAYSKQDSDFVFKNIDIKAAEIINRRAVLFITSTSNSSLEFSNVSVTNSALGGDSNLLGYGIFRNLNFTDIHVRNTTSKAQGVNYIIRSDYSSEGLAPDNNQTLSNVLIEESSISLLSVSKPDGYVGSSQSFSVINITYRNSVSEVELDFIRLYQMSTTGSYSITLNDISFKNLSFTTQSNLMYFQQQLSTPVEISNLEVSDVVNGGITVENFRENEFYNTTHVQITNMTAYNVNGMSTSLFNIFDGAEIQIVSSQFSFISNYNKGAVMSAGTQKAVSVFIECSFWNNTSIDGAVFATEAESNIKCYNCEFTHNFAVSSGVVKVDSDGMFEFYNCTIHDNIALRASFSELYSSQLESILDGSNIASNYVVTKDKILTDIVMQGYIHKSFRNYINNNTEILDSGDNPSCIKALLGSISITNSVFDSQPYILEIISSIISITNVSFISIELASIMMRISESEAFFYGIIMTNLTCGNQQNDVLQLTNSFIKILDLNYTSSTCRLIQAAASQLNLEKLSSSQISLNLMNLINIQRSKAIDVSNRGVNFTTSIESCTFKSISSNFINLIFIKNSGISKIENTAFIEIGTQVIKIENSVVDLISNVHFESNLQCILAQESTLKLVQSSEFRECSAEHSNGGAIRLVRSSSTIRECEFNTNLAETGAGISVECTSLVECDNMFEYLIFSNNYAKIQGGSIYYNYKRPLLTHITYINNTAQYGHEIASYAVKIVQKNTSNNKIVLNDVGSNIEFNKDLELELIDYDGQVMNLENTFTVTILENDPSIEVKGTNTAKFVNGTALFDNLIFVGVNGMKNALYKVMTSSIDQSIVNAVLGNSNGEYNNTIDASFRHCKPGEIKTANYHCEECNARTFSFTWNSTKCNDCVQHATCNGKDEIEISQGYWRKSVNSSTIIECPNKDACIGGYHPDNSDHPVQCKIGYKGVLCSECDIVNGTKYQPLADFQCSKCPNQIVNGLRMISFVIFALAFLIFLIFLTLRKTKESQLSILLRIFTNYMHVISASMSFNVNVPDSFTNMFSFAGSVTSPNETFFSFDCFIESYELRLIAPSNKMLKLFLHILLPIILMAAIFVIFLIIKSCAYCIVKKDKPQNQATTDLYSLKRTIVVSIICIIFLFHPILTTKSLSMFLCTQIDEDDYRMTNYMEYSCYSFDHLKWAVFISTPILVIWVIGLPLVALLILLKNREHLDDWKIKKYFMILYQGFRKETFYWEFVSTFRKFSILAINAVLNNAPSTYKIFLAIAFLVVLYFLQKKIMPFSKREHNNIDLLGVNVGILTFYCTILFSQEDLSPRGFYSLALFIVFISNAYFMLKWLYLVLCEIKWNNPYFIKLLKIYSRAVCTEYTRPDSMPSAKPKTTTLRDVVKVQILGEGMTQLNRGKKKHKKRLKKRRKGAKSKRLGDKCGREVLSGAGSTRVLCKEIFDRFGTFEGKFGCWGG</sequence>
<dbReference type="SUPFAM" id="SSF57184">
    <property type="entry name" value="Growth factor receptor domain"/>
    <property type="match status" value="1"/>
</dbReference>
<gene>
    <name evidence="3" type="ORF">ECRASSUSDP1_LOCUS16352</name>
</gene>
<accession>A0AAD2D010</accession>
<dbReference type="PANTHER" id="PTHR11319">
    <property type="entry name" value="G PROTEIN-COUPLED RECEPTOR-RELATED"/>
    <property type="match status" value="1"/>
</dbReference>
<name>A0AAD2D010_EUPCR</name>
<keyword evidence="2" id="KW-1133">Transmembrane helix</keyword>
<feature type="compositionally biased region" description="Basic residues" evidence="1">
    <location>
        <begin position="2025"/>
        <end position="2042"/>
    </location>
</feature>
<feature type="transmembrane region" description="Helical" evidence="2">
    <location>
        <begin position="1855"/>
        <end position="1875"/>
    </location>
</feature>
<dbReference type="EMBL" id="CAMPGE010016438">
    <property type="protein sequence ID" value="CAI2374993.1"/>
    <property type="molecule type" value="Genomic_DNA"/>
</dbReference>
<keyword evidence="4" id="KW-1185">Reference proteome</keyword>
<feature type="region of interest" description="Disordered" evidence="1">
    <location>
        <begin position="2025"/>
        <end position="2044"/>
    </location>
</feature>
<dbReference type="PANTHER" id="PTHR11319:SF35">
    <property type="entry name" value="OUTER MEMBRANE PROTEIN PMPC-RELATED"/>
    <property type="match status" value="1"/>
</dbReference>
<feature type="transmembrane region" description="Helical" evidence="2">
    <location>
        <begin position="1943"/>
        <end position="1964"/>
    </location>
</feature>
<evidence type="ECO:0000256" key="2">
    <source>
        <dbReference type="SAM" id="Phobius"/>
    </source>
</evidence>
<feature type="transmembrane region" description="Helical" evidence="2">
    <location>
        <begin position="1881"/>
        <end position="1898"/>
    </location>
</feature>
<dbReference type="InterPro" id="IPR009030">
    <property type="entry name" value="Growth_fac_rcpt_cys_sf"/>
</dbReference>
<dbReference type="Gene3D" id="2.10.220.10">
    <property type="entry name" value="Hormone Receptor, Insulin-like Growth Factor Receptor 1, Chain A, domain 2"/>
    <property type="match status" value="1"/>
</dbReference>
<dbReference type="InterPro" id="IPR011050">
    <property type="entry name" value="Pectin_lyase_fold/virulence"/>
</dbReference>
<feature type="transmembrane region" description="Helical" evidence="2">
    <location>
        <begin position="1910"/>
        <end position="1931"/>
    </location>
</feature>
<feature type="transmembrane region" description="Helical" evidence="2">
    <location>
        <begin position="1636"/>
        <end position="1656"/>
    </location>
</feature>
<keyword evidence="2" id="KW-0472">Membrane</keyword>
<protein>
    <submittedName>
        <fullName evidence="3">Uncharacterized protein</fullName>
    </submittedName>
</protein>
<feature type="transmembrane region" description="Helical" evidence="2">
    <location>
        <begin position="1604"/>
        <end position="1624"/>
    </location>
</feature>
<keyword evidence="2" id="KW-0812">Transmembrane</keyword>
<dbReference type="SUPFAM" id="SSF51126">
    <property type="entry name" value="Pectin lyase-like"/>
    <property type="match status" value="1"/>
</dbReference>
<dbReference type="InterPro" id="IPR006212">
    <property type="entry name" value="Furin_repeat"/>
</dbReference>
<evidence type="ECO:0000313" key="3">
    <source>
        <dbReference type="EMBL" id="CAI2374993.1"/>
    </source>
</evidence>
<reference evidence="3" key="1">
    <citation type="submission" date="2023-07" db="EMBL/GenBank/DDBJ databases">
        <authorList>
            <consortium name="AG Swart"/>
            <person name="Singh M."/>
            <person name="Singh A."/>
            <person name="Seah K."/>
            <person name="Emmerich C."/>
        </authorList>
    </citation>
    <scope>NUCLEOTIDE SEQUENCE</scope>
    <source>
        <strain evidence="3">DP1</strain>
    </source>
</reference>
<feature type="transmembrane region" description="Helical" evidence="2">
    <location>
        <begin position="1803"/>
        <end position="1828"/>
    </location>
</feature>
<organism evidence="3 4">
    <name type="scientific">Euplotes crassus</name>
    <dbReference type="NCBI Taxonomy" id="5936"/>
    <lineage>
        <taxon>Eukaryota</taxon>
        <taxon>Sar</taxon>
        <taxon>Alveolata</taxon>
        <taxon>Ciliophora</taxon>
        <taxon>Intramacronucleata</taxon>
        <taxon>Spirotrichea</taxon>
        <taxon>Hypotrichia</taxon>
        <taxon>Euplotida</taxon>
        <taxon>Euplotidae</taxon>
        <taxon>Moneuplotes</taxon>
    </lineage>
</organism>
<dbReference type="SMART" id="SM00261">
    <property type="entry name" value="FU"/>
    <property type="match status" value="2"/>
</dbReference>
<feature type="transmembrane region" description="Helical" evidence="2">
    <location>
        <begin position="1703"/>
        <end position="1724"/>
    </location>
</feature>
<proteinExistence type="predicted"/>
<evidence type="ECO:0000313" key="4">
    <source>
        <dbReference type="Proteomes" id="UP001295684"/>
    </source>
</evidence>